<evidence type="ECO:0000313" key="2">
    <source>
        <dbReference type="EMBL" id="CAA9363815.1"/>
    </source>
</evidence>
<feature type="non-terminal residue" evidence="2">
    <location>
        <position position="30"/>
    </location>
</feature>
<proteinExistence type="predicted"/>
<gene>
    <name evidence="2" type="ORF">AVDCRST_MAG89-3939</name>
</gene>
<feature type="compositionally biased region" description="Low complexity" evidence="1">
    <location>
        <begin position="1"/>
        <end position="23"/>
    </location>
</feature>
<sequence length="30" mass="3087">TSRTTRPTRTLRSRAPSPPRAGTGSSTACG</sequence>
<reference evidence="2" key="1">
    <citation type="submission" date="2020-02" db="EMBL/GenBank/DDBJ databases">
        <authorList>
            <person name="Meier V. D."/>
        </authorList>
    </citation>
    <scope>NUCLEOTIDE SEQUENCE</scope>
    <source>
        <strain evidence="2">AVDCRST_MAG89</strain>
    </source>
</reference>
<dbReference type="AlphaFoldDB" id="A0A6J4MMQ4"/>
<name>A0A6J4MMQ4_9BACT</name>
<protein>
    <submittedName>
        <fullName evidence="2">Uncharacterized protein</fullName>
    </submittedName>
</protein>
<evidence type="ECO:0000256" key="1">
    <source>
        <dbReference type="SAM" id="MobiDB-lite"/>
    </source>
</evidence>
<dbReference type="EMBL" id="CADCTV010000828">
    <property type="protein sequence ID" value="CAA9363815.1"/>
    <property type="molecule type" value="Genomic_DNA"/>
</dbReference>
<accession>A0A6J4MMQ4</accession>
<organism evidence="2">
    <name type="scientific">uncultured Gemmatimonadota bacterium</name>
    <dbReference type="NCBI Taxonomy" id="203437"/>
    <lineage>
        <taxon>Bacteria</taxon>
        <taxon>Pseudomonadati</taxon>
        <taxon>Gemmatimonadota</taxon>
        <taxon>environmental samples</taxon>
    </lineage>
</organism>
<feature type="region of interest" description="Disordered" evidence="1">
    <location>
        <begin position="1"/>
        <end position="30"/>
    </location>
</feature>
<feature type="non-terminal residue" evidence="2">
    <location>
        <position position="1"/>
    </location>
</feature>